<dbReference type="PANTHER" id="PTHR44051:SF2">
    <property type="entry name" value="HYPOTHETICAL GLUTATHIONE S-TRANSFERASE LIKE PROTEIN"/>
    <property type="match status" value="1"/>
</dbReference>
<dbReference type="InterPro" id="IPR010987">
    <property type="entry name" value="Glutathione-S-Trfase_C-like"/>
</dbReference>
<feature type="domain" description="GST N-terminal" evidence="1">
    <location>
        <begin position="1"/>
        <end position="81"/>
    </location>
</feature>
<dbReference type="AlphaFoldDB" id="A0A2K9EYR2"/>
<proteinExistence type="predicted"/>
<gene>
    <name evidence="3" type="ORF">CUV01_14610</name>
</gene>
<dbReference type="InterPro" id="IPR004046">
    <property type="entry name" value="GST_C"/>
</dbReference>
<dbReference type="PROSITE" id="PS50404">
    <property type="entry name" value="GST_NTER"/>
    <property type="match status" value="1"/>
</dbReference>
<reference evidence="3 4" key="1">
    <citation type="submission" date="2017-12" db="EMBL/GenBank/DDBJ databases">
        <authorList>
            <person name="Hurst M.R.H."/>
        </authorList>
    </citation>
    <scope>NUCLEOTIDE SEQUENCE [LARGE SCALE GENOMIC DNA]</scope>
    <source>
        <strain evidence="3 4">BM15</strain>
    </source>
</reference>
<dbReference type="SUPFAM" id="SSF52833">
    <property type="entry name" value="Thioredoxin-like"/>
    <property type="match status" value="1"/>
</dbReference>
<dbReference type="Proteomes" id="UP000233742">
    <property type="component" value="Chromosome"/>
</dbReference>
<feature type="domain" description="GST C-terminal" evidence="2">
    <location>
        <begin position="83"/>
        <end position="201"/>
    </location>
</feature>
<protein>
    <submittedName>
        <fullName evidence="3">Glutathione S-transferase</fullName>
    </submittedName>
</protein>
<dbReference type="SFLD" id="SFLDG00358">
    <property type="entry name" value="Main_(cytGST)"/>
    <property type="match status" value="1"/>
</dbReference>
<dbReference type="PROSITE" id="PS50405">
    <property type="entry name" value="GST_CTER"/>
    <property type="match status" value="1"/>
</dbReference>
<evidence type="ECO:0000259" key="2">
    <source>
        <dbReference type="PROSITE" id="PS50405"/>
    </source>
</evidence>
<dbReference type="KEGG" id="paro:CUV01_14610"/>
<dbReference type="EMBL" id="CP025408">
    <property type="protein sequence ID" value="AUH34454.1"/>
    <property type="molecule type" value="Genomic_DNA"/>
</dbReference>
<evidence type="ECO:0000259" key="1">
    <source>
        <dbReference type="PROSITE" id="PS50404"/>
    </source>
</evidence>
<dbReference type="Gene3D" id="3.40.30.10">
    <property type="entry name" value="Glutaredoxin"/>
    <property type="match status" value="1"/>
</dbReference>
<dbReference type="GO" id="GO:0016740">
    <property type="term" value="F:transferase activity"/>
    <property type="evidence" value="ECO:0007669"/>
    <property type="project" value="UniProtKB-KW"/>
</dbReference>
<dbReference type="PANTHER" id="PTHR44051">
    <property type="entry name" value="GLUTATHIONE S-TRANSFERASE-RELATED"/>
    <property type="match status" value="1"/>
</dbReference>
<accession>A0A2K9EYR2</accession>
<dbReference type="OrthoDB" id="9810080at2"/>
<dbReference type="RefSeq" id="WP_101461116.1">
    <property type="nucleotide sequence ID" value="NZ_CP025408.1"/>
</dbReference>
<evidence type="ECO:0000313" key="3">
    <source>
        <dbReference type="EMBL" id="AUH34454.1"/>
    </source>
</evidence>
<organism evidence="3 4">
    <name type="scientific">Paracoccus tegillarcae</name>
    <dbReference type="NCBI Taxonomy" id="1529068"/>
    <lineage>
        <taxon>Bacteria</taxon>
        <taxon>Pseudomonadati</taxon>
        <taxon>Pseudomonadota</taxon>
        <taxon>Alphaproteobacteria</taxon>
        <taxon>Rhodobacterales</taxon>
        <taxon>Paracoccaceae</taxon>
        <taxon>Paracoccus</taxon>
    </lineage>
</organism>
<dbReference type="Pfam" id="PF13417">
    <property type="entry name" value="GST_N_3"/>
    <property type="match status" value="1"/>
</dbReference>
<dbReference type="SFLD" id="SFLDS00019">
    <property type="entry name" value="Glutathione_Transferase_(cytos"/>
    <property type="match status" value="1"/>
</dbReference>
<dbReference type="SUPFAM" id="SSF47616">
    <property type="entry name" value="GST C-terminal domain-like"/>
    <property type="match status" value="1"/>
</dbReference>
<keyword evidence="4" id="KW-1185">Reference proteome</keyword>
<keyword evidence="3" id="KW-0808">Transferase</keyword>
<dbReference type="Gene3D" id="1.20.1050.10">
    <property type="match status" value="1"/>
</dbReference>
<dbReference type="Pfam" id="PF00043">
    <property type="entry name" value="GST_C"/>
    <property type="match status" value="1"/>
</dbReference>
<sequence length="201" mass="22022">MILYSMPSSGNSYKIRLLLALANKAADIVDCEYGSERLNRAKADGTLPYGKVPALALDDGTVLGESDAILWYLGEGTDFIPANPVTRAQMLGWMFWEQYNHEPVIAVRAALMTYPHRAADATPERLADLLDRGHAVLQAMEDRLSGHDWLAGDAMSLADICLYGYTHTAGSLGGFDMQRFPAINDWLARIEAQPGYQALSA</sequence>
<dbReference type="InterPro" id="IPR036282">
    <property type="entry name" value="Glutathione-S-Trfase_C_sf"/>
</dbReference>
<dbReference type="InterPro" id="IPR040079">
    <property type="entry name" value="Glutathione_S-Trfase"/>
</dbReference>
<dbReference type="InterPro" id="IPR036249">
    <property type="entry name" value="Thioredoxin-like_sf"/>
</dbReference>
<name>A0A2K9EYR2_9RHOB</name>
<dbReference type="InterPro" id="IPR004045">
    <property type="entry name" value="Glutathione_S-Trfase_N"/>
</dbReference>
<evidence type="ECO:0000313" key="4">
    <source>
        <dbReference type="Proteomes" id="UP000233742"/>
    </source>
</evidence>